<dbReference type="PANTHER" id="PTHR40733:SF1">
    <property type="entry name" value="SMALL ZINC FINGER PROTEIN HVO-2753-LIKE ZINC-BINDING POCKET DOMAIN-CONTAINING PROTEIN"/>
    <property type="match status" value="1"/>
</dbReference>
<dbReference type="InterPro" id="IPR044720">
    <property type="entry name" value="HVO_2753-like"/>
</dbReference>
<dbReference type="BioCyc" id="IAGG583356:GHAH-80-MONOMER"/>
<dbReference type="AlphaFoldDB" id="E0SPI0"/>
<reference evidence="2 3" key="1">
    <citation type="journal article" date="2010" name="Stand. Genomic Sci.">
        <title>Complete genome sequence of Ignisphaera aggregans type strain (AQ1.S1).</title>
        <authorList>
            <person name="Goker M."/>
            <person name="Held B."/>
            <person name="Lapidus A."/>
            <person name="Nolan M."/>
            <person name="Spring S."/>
            <person name="Yasawong M."/>
            <person name="Lucas S."/>
            <person name="Glavina Del Rio T."/>
            <person name="Tice H."/>
            <person name="Cheng J.F."/>
            <person name="Goodwin L."/>
            <person name="Tapia R."/>
            <person name="Pitluck S."/>
            <person name="Liolios K."/>
            <person name="Ivanova N."/>
            <person name="Mavromatis K."/>
            <person name="Mikhailova N."/>
            <person name="Pati A."/>
            <person name="Chen A."/>
            <person name="Palaniappan K."/>
            <person name="Brambilla E."/>
            <person name="Land M."/>
            <person name="Hauser L."/>
            <person name="Chang Y.J."/>
            <person name="Jeffries C.D."/>
            <person name="Brettin T."/>
            <person name="Detter J.C."/>
            <person name="Han C."/>
            <person name="Rohde M."/>
            <person name="Sikorski J."/>
            <person name="Woyke T."/>
            <person name="Bristow J."/>
            <person name="Eisen J.A."/>
            <person name="Markowitz V."/>
            <person name="Hugenholtz P."/>
            <person name="Kyrpides N.C."/>
            <person name="Klenk H.P."/>
        </authorList>
    </citation>
    <scope>NUCLEOTIDE SEQUENCE [LARGE SCALE GENOMIC DNA]</scope>
    <source>
        <strain evidence="3">DSM 17230 / JCM 13409 / AQ1.S1</strain>
    </source>
</reference>
<dbReference type="STRING" id="583356.Igag_0071"/>
<dbReference type="EMBL" id="CP002098">
    <property type="protein sequence ID" value="ADM26923.1"/>
    <property type="molecule type" value="Genomic_DNA"/>
</dbReference>
<dbReference type="KEGG" id="iag:Igag_0071"/>
<evidence type="ECO:0000313" key="3">
    <source>
        <dbReference type="Proteomes" id="UP000001304"/>
    </source>
</evidence>
<dbReference type="InterPro" id="IPR011668">
    <property type="entry name" value="HVO_2753-like_ZBP"/>
</dbReference>
<evidence type="ECO:0000313" key="2">
    <source>
        <dbReference type="EMBL" id="ADM26923.1"/>
    </source>
</evidence>
<dbReference type="HOGENOM" id="CLU_196471_1_0_2"/>
<gene>
    <name evidence="2" type="ordered locus">Igag_0071</name>
</gene>
<organism evidence="2 3">
    <name type="scientific">Ignisphaera aggregans (strain DSM 17230 / JCM 13409 / AQ1.S1)</name>
    <dbReference type="NCBI Taxonomy" id="583356"/>
    <lineage>
        <taxon>Archaea</taxon>
        <taxon>Thermoproteota</taxon>
        <taxon>Thermoprotei</taxon>
        <taxon>Desulfurococcales</taxon>
        <taxon>Desulfurococcaceae</taxon>
        <taxon>Ignisphaera</taxon>
    </lineage>
</organism>
<dbReference type="Pfam" id="PF07754">
    <property type="entry name" value="HVO_2753_ZBP"/>
    <property type="match status" value="1"/>
</dbReference>
<dbReference type="NCBIfam" id="NF011481">
    <property type="entry name" value="PRK14890.1"/>
    <property type="match status" value="1"/>
</dbReference>
<accession>E0SPI0</accession>
<sequence>MASAIATQFPPVHEAAPIRICSSCKKPIVPGEKAVSFRCPNCGAVMFWRCQKCRSMVIIYKCPNCGFEGP</sequence>
<dbReference type="Proteomes" id="UP000001304">
    <property type="component" value="Chromosome"/>
</dbReference>
<evidence type="ECO:0000259" key="1">
    <source>
        <dbReference type="Pfam" id="PF07754"/>
    </source>
</evidence>
<feature type="domain" description="Small zinc finger protein HVO-2753-like zinc-binding pocket" evidence="1">
    <location>
        <begin position="21"/>
        <end position="66"/>
    </location>
</feature>
<proteinExistence type="predicted"/>
<dbReference type="PANTHER" id="PTHR40733">
    <property type="entry name" value="ZINC-RIBBON RNA-BINDING PROTEIN INVOLVED IN TRANSLATION-RELATED"/>
    <property type="match status" value="1"/>
</dbReference>
<protein>
    <recommendedName>
        <fullName evidence="1">Small zinc finger protein HVO-2753-like zinc-binding pocket domain-containing protein</fullName>
    </recommendedName>
</protein>
<name>E0SPI0_IGNAA</name>
<keyword evidence="3" id="KW-1185">Reference proteome</keyword>